<dbReference type="InterPro" id="IPR029044">
    <property type="entry name" value="Nucleotide-diphossugar_trans"/>
</dbReference>
<dbReference type="EMBL" id="BMYJ01000011">
    <property type="protein sequence ID" value="GHC64817.1"/>
    <property type="molecule type" value="Genomic_DNA"/>
</dbReference>
<dbReference type="SUPFAM" id="SSF53448">
    <property type="entry name" value="Nucleotide-diphospho-sugar transferases"/>
    <property type="match status" value="1"/>
</dbReference>
<dbReference type="AlphaFoldDB" id="A0A918WP98"/>
<evidence type="ECO:0000259" key="1">
    <source>
        <dbReference type="Pfam" id="PF00535"/>
    </source>
</evidence>
<dbReference type="Gene3D" id="3.90.550.10">
    <property type="entry name" value="Spore Coat Polysaccharide Biosynthesis Protein SpsA, Chain A"/>
    <property type="match status" value="1"/>
</dbReference>
<organism evidence="2 3">
    <name type="scientific">Neogemmobacter tilapiae</name>
    <dbReference type="NCBI Taxonomy" id="875041"/>
    <lineage>
        <taxon>Bacteria</taxon>
        <taxon>Pseudomonadati</taxon>
        <taxon>Pseudomonadota</taxon>
        <taxon>Alphaproteobacteria</taxon>
        <taxon>Rhodobacterales</taxon>
        <taxon>Paracoccaceae</taxon>
        <taxon>Neogemmobacter</taxon>
    </lineage>
</organism>
<evidence type="ECO:0000313" key="3">
    <source>
        <dbReference type="Proteomes" id="UP000638981"/>
    </source>
</evidence>
<dbReference type="GO" id="GO:0016740">
    <property type="term" value="F:transferase activity"/>
    <property type="evidence" value="ECO:0007669"/>
    <property type="project" value="UniProtKB-KW"/>
</dbReference>
<name>A0A918WP98_9RHOB</name>
<keyword evidence="3" id="KW-1185">Reference proteome</keyword>
<dbReference type="PANTHER" id="PTHR48090:SF7">
    <property type="entry name" value="RFBJ PROTEIN"/>
    <property type="match status" value="1"/>
</dbReference>
<sequence>MLTCLIPAWNEAPRIAAVLQSVIDHPLIDRILVIDDGSTDGTGDVARSLGAEVLRTPGNLGKTAALVMGLQKVMDGHVLLLDADLIGLTKADLSALILPVQSGQATASFSLRGNAPWVWRLIGLDYISGERVIPLNLLTPHLDKIAALPRFGFEVFLNKLLIHAGIRLAIVSWPKVASPSKASKRGCLVAGLRADLAMIGDMFRTMGLVGCVAQILALRRQRI</sequence>
<reference evidence="2" key="1">
    <citation type="journal article" date="2014" name="Int. J. Syst. Evol. Microbiol.">
        <title>Complete genome sequence of Corynebacterium casei LMG S-19264T (=DSM 44701T), isolated from a smear-ripened cheese.</title>
        <authorList>
            <consortium name="US DOE Joint Genome Institute (JGI-PGF)"/>
            <person name="Walter F."/>
            <person name="Albersmeier A."/>
            <person name="Kalinowski J."/>
            <person name="Ruckert C."/>
        </authorList>
    </citation>
    <scope>NUCLEOTIDE SEQUENCE</scope>
    <source>
        <strain evidence="2">KCTC 23310</strain>
    </source>
</reference>
<dbReference type="RefSeq" id="WP_189412907.1">
    <property type="nucleotide sequence ID" value="NZ_BMYJ01000011.1"/>
</dbReference>
<comment type="caution">
    <text evidence="2">The sequence shown here is derived from an EMBL/GenBank/DDBJ whole genome shotgun (WGS) entry which is preliminary data.</text>
</comment>
<feature type="domain" description="Glycosyltransferase 2-like" evidence="1">
    <location>
        <begin position="4"/>
        <end position="119"/>
    </location>
</feature>
<gene>
    <name evidence="2" type="ORF">GCM10007315_31690</name>
</gene>
<dbReference type="InterPro" id="IPR050256">
    <property type="entry name" value="Glycosyltransferase_2"/>
</dbReference>
<reference evidence="2" key="2">
    <citation type="submission" date="2020-09" db="EMBL/GenBank/DDBJ databases">
        <authorList>
            <person name="Sun Q."/>
            <person name="Kim S."/>
        </authorList>
    </citation>
    <scope>NUCLEOTIDE SEQUENCE</scope>
    <source>
        <strain evidence="2">KCTC 23310</strain>
    </source>
</reference>
<accession>A0A918WP98</accession>
<keyword evidence="2" id="KW-0808">Transferase</keyword>
<dbReference type="Pfam" id="PF00535">
    <property type="entry name" value="Glycos_transf_2"/>
    <property type="match status" value="1"/>
</dbReference>
<protein>
    <submittedName>
        <fullName evidence="2">Glycosyl transferase</fullName>
    </submittedName>
</protein>
<dbReference type="InterPro" id="IPR001173">
    <property type="entry name" value="Glyco_trans_2-like"/>
</dbReference>
<evidence type="ECO:0000313" key="2">
    <source>
        <dbReference type="EMBL" id="GHC64817.1"/>
    </source>
</evidence>
<dbReference type="PANTHER" id="PTHR48090">
    <property type="entry name" value="UNDECAPRENYL-PHOSPHATE 4-DEOXY-4-FORMAMIDO-L-ARABINOSE TRANSFERASE-RELATED"/>
    <property type="match status" value="1"/>
</dbReference>
<proteinExistence type="predicted"/>
<dbReference type="Proteomes" id="UP000638981">
    <property type="component" value="Unassembled WGS sequence"/>
</dbReference>